<evidence type="ECO:0000313" key="6">
    <source>
        <dbReference type="EMBL" id="MFC5950406.1"/>
    </source>
</evidence>
<evidence type="ECO:0000256" key="1">
    <source>
        <dbReference type="ARBA" id="ARBA00022630"/>
    </source>
</evidence>
<dbReference type="RefSeq" id="WP_379567540.1">
    <property type="nucleotide sequence ID" value="NZ_JBHSQK010000047.1"/>
</dbReference>
<dbReference type="InterPro" id="IPR011251">
    <property type="entry name" value="Luciferase-like_dom"/>
</dbReference>
<keyword evidence="1" id="KW-0285">Flavoprotein</keyword>
<name>A0ABW1I9P2_9PSEU</name>
<comment type="caution">
    <text evidence="6">The sequence shown here is derived from an EMBL/GenBank/DDBJ whole genome shotgun (WGS) entry which is preliminary data.</text>
</comment>
<keyword evidence="4" id="KW-0503">Monooxygenase</keyword>
<accession>A0ABW1I9P2</accession>
<keyword evidence="7" id="KW-1185">Reference proteome</keyword>
<keyword evidence="2" id="KW-0288">FMN</keyword>
<feature type="domain" description="Luciferase-like" evidence="5">
    <location>
        <begin position="1"/>
        <end position="208"/>
    </location>
</feature>
<keyword evidence="3 6" id="KW-0560">Oxidoreductase</keyword>
<dbReference type="PANTHER" id="PTHR42847:SF4">
    <property type="entry name" value="ALKANESULFONATE MONOOXYGENASE-RELATED"/>
    <property type="match status" value="1"/>
</dbReference>
<dbReference type="InterPro" id="IPR036661">
    <property type="entry name" value="Luciferase-like_sf"/>
</dbReference>
<evidence type="ECO:0000259" key="5">
    <source>
        <dbReference type="Pfam" id="PF00296"/>
    </source>
</evidence>
<dbReference type="SUPFAM" id="SSF51679">
    <property type="entry name" value="Bacterial luciferase-like"/>
    <property type="match status" value="1"/>
</dbReference>
<dbReference type="NCBIfam" id="TIGR03619">
    <property type="entry name" value="F420_Rv2161c"/>
    <property type="match status" value="1"/>
</dbReference>
<dbReference type="InterPro" id="IPR050172">
    <property type="entry name" value="SsuD_RutA_monooxygenase"/>
</dbReference>
<dbReference type="InterPro" id="IPR019921">
    <property type="entry name" value="Lucif-like_OxRdtase_Rv2161c"/>
</dbReference>
<dbReference type="EMBL" id="JBHSQK010000047">
    <property type="protein sequence ID" value="MFC5950406.1"/>
    <property type="molecule type" value="Genomic_DNA"/>
</dbReference>
<gene>
    <name evidence="6" type="ORF">ACFQH9_19235</name>
</gene>
<proteinExistence type="predicted"/>
<dbReference type="GO" id="GO:0016491">
    <property type="term" value="F:oxidoreductase activity"/>
    <property type="evidence" value="ECO:0007669"/>
    <property type="project" value="UniProtKB-KW"/>
</dbReference>
<organism evidence="6 7">
    <name type="scientific">Pseudonocardia lutea</name>
    <dbReference type="NCBI Taxonomy" id="2172015"/>
    <lineage>
        <taxon>Bacteria</taxon>
        <taxon>Bacillati</taxon>
        <taxon>Actinomycetota</taxon>
        <taxon>Actinomycetes</taxon>
        <taxon>Pseudonocardiales</taxon>
        <taxon>Pseudonocardiaceae</taxon>
        <taxon>Pseudonocardia</taxon>
    </lineage>
</organism>
<evidence type="ECO:0000256" key="3">
    <source>
        <dbReference type="ARBA" id="ARBA00023002"/>
    </source>
</evidence>
<dbReference type="Pfam" id="PF00296">
    <property type="entry name" value="Bac_luciferase"/>
    <property type="match status" value="1"/>
</dbReference>
<sequence>MRFVLGLPTDQAERPEEFLTADAVAEVAQAAEAAGFDAVGVTDHPFPQDKWLSRGGHQALDPLIALSFAAARTRDIALLTNILVLPYRNPFLTARSVASLDVLSGGRVILGAAVGYLRSEFAALGLDYEDRAARTDHALELMKRAWSGESVTLTEPPFEVAAHTMRPTPVQRPHPPIWFGGNSRRAMRRVVEHGQGWMPFPQPAAAVRLTRTPPLETLEDLATRTALLRDMAAHAGRVEAPQVCFVPFGMRMQESPGADEFAALGEQLGDYAAAGVDWLSVPFSAPTRDGLLDLVETFAKLVVEPARRPCADPAP</sequence>
<evidence type="ECO:0000256" key="2">
    <source>
        <dbReference type="ARBA" id="ARBA00022643"/>
    </source>
</evidence>
<dbReference type="EC" id="1.-.-.-" evidence="6"/>
<dbReference type="Proteomes" id="UP001596119">
    <property type="component" value="Unassembled WGS sequence"/>
</dbReference>
<reference evidence="7" key="1">
    <citation type="journal article" date="2019" name="Int. J. Syst. Evol. Microbiol.">
        <title>The Global Catalogue of Microorganisms (GCM) 10K type strain sequencing project: providing services to taxonomists for standard genome sequencing and annotation.</title>
        <authorList>
            <consortium name="The Broad Institute Genomics Platform"/>
            <consortium name="The Broad Institute Genome Sequencing Center for Infectious Disease"/>
            <person name="Wu L."/>
            <person name="Ma J."/>
        </authorList>
    </citation>
    <scope>NUCLEOTIDE SEQUENCE [LARGE SCALE GENOMIC DNA]</scope>
    <source>
        <strain evidence="7">CGMCC 4.7397</strain>
    </source>
</reference>
<protein>
    <submittedName>
        <fullName evidence="6">TIGR03619 family F420-dependent LLM class oxidoreductase</fullName>
        <ecNumber evidence="6">1.-.-.-</ecNumber>
    </submittedName>
</protein>
<dbReference type="Gene3D" id="3.20.20.30">
    <property type="entry name" value="Luciferase-like domain"/>
    <property type="match status" value="1"/>
</dbReference>
<evidence type="ECO:0000256" key="4">
    <source>
        <dbReference type="ARBA" id="ARBA00023033"/>
    </source>
</evidence>
<evidence type="ECO:0000313" key="7">
    <source>
        <dbReference type="Proteomes" id="UP001596119"/>
    </source>
</evidence>
<dbReference type="PANTHER" id="PTHR42847">
    <property type="entry name" value="ALKANESULFONATE MONOOXYGENASE"/>
    <property type="match status" value="1"/>
</dbReference>